<feature type="transmembrane region" description="Helical" evidence="1">
    <location>
        <begin position="22"/>
        <end position="42"/>
    </location>
</feature>
<dbReference type="RefSeq" id="WP_156193121.1">
    <property type="nucleotide sequence ID" value="NZ_CP046452.1"/>
</dbReference>
<reference evidence="3" key="1">
    <citation type="submission" date="2019-11" db="EMBL/GenBank/DDBJ databases">
        <title>Complete genome sequence of Corynebacterium kalinowskii 1959, a novel Corynebacterium species isolated from soil of a small paddock in Vilsendorf, Germany.</title>
        <authorList>
            <person name="Schaffert L."/>
            <person name="Ruwe M."/>
            <person name="Milse J."/>
            <person name="Hanuschka K."/>
            <person name="Ortseifen V."/>
            <person name="Droste J."/>
            <person name="Brandt D."/>
            <person name="Schlueter L."/>
            <person name="Kutter Y."/>
            <person name="Vinke S."/>
            <person name="Viehoefer P."/>
            <person name="Jacob L."/>
            <person name="Luebke N.-C."/>
            <person name="Schulte-Berndt E."/>
            <person name="Hain C."/>
            <person name="Linder M."/>
            <person name="Schmidt P."/>
            <person name="Wollenschlaeger L."/>
            <person name="Luttermann T."/>
            <person name="Thieme E."/>
            <person name="Hassa J."/>
            <person name="Haak M."/>
            <person name="Wittchen M."/>
            <person name="Mentz A."/>
            <person name="Persicke M."/>
            <person name="Busche T."/>
            <person name="Ruckert C."/>
        </authorList>
    </citation>
    <scope>NUCLEOTIDE SEQUENCE [LARGE SCALE GENOMIC DNA]</scope>
    <source>
        <strain evidence="3">1959</strain>
    </source>
</reference>
<organism evidence="2 3">
    <name type="scientific">Corynebacterium kalinowskii</name>
    <dbReference type="NCBI Taxonomy" id="2675216"/>
    <lineage>
        <taxon>Bacteria</taxon>
        <taxon>Bacillati</taxon>
        <taxon>Actinomycetota</taxon>
        <taxon>Actinomycetes</taxon>
        <taxon>Mycobacteriales</taxon>
        <taxon>Corynebacteriaceae</taxon>
        <taxon>Corynebacterium</taxon>
    </lineage>
</organism>
<dbReference type="KEGG" id="ckw:CKALI_09580"/>
<evidence type="ECO:0000313" key="3">
    <source>
        <dbReference type="Proteomes" id="UP000427071"/>
    </source>
</evidence>
<keyword evidence="1" id="KW-1133">Transmembrane helix</keyword>
<dbReference type="AlphaFoldDB" id="A0A6B8VSA1"/>
<keyword evidence="1" id="KW-0812">Transmembrane</keyword>
<name>A0A6B8VSA1_9CORY</name>
<keyword evidence="3" id="KW-1185">Reference proteome</keyword>
<keyword evidence="1" id="KW-0472">Membrane</keyword>
<protein>
    <submittedName>
        <fullName evidence="2">Uncharacterized protein</fullName>
    </submittedName>
</protein>
<proteinExistence type="predicted"/>
<gene>
    <name evidence="2" type="ORF">CKALI_09580</name>
</gene>
<sequence>MAINLTLIIDVVYATARVLLEFGAALALAGFVASLLVIVLTWRPAGQRRRAALAYRSELQSRIESLETAPAGLQRAIERKAV</sequence>
<evidence type="ECO:0000313" key="2">
    <source>
        <dbReference type="EMBL" id="QGU02771.1"/>
    </source>
</evidence>
<accession>A0A6B8VSA1</accession>
<evidence type="ECO:0000256" key="1">
    <source>
        <dbReference type="SAM" id="Phobius"/>
    </source>
</evidence>
<dbReference type="EMBL" id="CP046452">
    <property type="protein sequence ID" value="QGU02771.1"/>
    <property type="molecule type" value="Genomic_DNA"/>
</dbReference>
<dbReference type="Proteomes" id="UP000427071">
    <property type="component" value="Chromosome"/>
</dbReference>